<gene>
    <name evidence="9" type="ORF">LAZ67_7002910</name>
</gene>
<comment type="function">
    <text evidence="8">Catalyzes the ferrous insertion into protoporphyrin IX.</text>
</comment>
<evidence type="ECO:0000313" key="9">
    <source>
        <dbReference type="EMBL" id="UYV70399.1"/>
    </source>
</evidence>
<protein>
    <recommendedName>
        <fullName evidence="8">Ferrochelatase</fullName>
        <ecNumber evidence="8">4.98.1.1</ecNumber>
    </recommendedName>
</protein>
<evidence type="ECO:0000256" key="2">
    <source>
        <dbReference type="ARBA" id="ARBA00007718"/>
    </source>
</evidence>
<keyword evidence="8" id="KW-0472">Membrane</keyword>
<name>A0ABY6KNX6_9ARAC</name>
<dbReference type="CDD" id="cd00419">
    <property type="entry name" value="Ferrochelatase_C"/>
    <property type="match status" value="2"/>
</dbReference>
<comment type="subcellular location">
    <subcellularLocation>
        <location evidence="8">Mitochondrion inner membrane</location>
    </subcellularLocation>
</comment>
<evidence type="ECO:0000256" key="4">
    <source>
        <dbReference type="ARBA" id="ARBA00023133"/>
    </source>
</evidence>
<accession>A0ABY6KNX6</accession>
<dbReference type="InterPro" id="IPR001015">
    <property type="entry name" value="Ferrochelatase"/>
</dbReference>
<keyword evidence="8" id="KW-0496">Mitochondrion</keyword>
<evidence type="ECO:0000256" key="6">
    <source>
        <dbReference type="ARBA" id="ARBA00023244"/>
    </source>
</evidence>
<comment type="similarity">
    <text evidence="2 8">Belongs to the ferrochelatase family.</text>
</comment>
<dbReference type="PROSITE" id="PS00534">
    <property type="entry name" value="FERROCHELATASE"/>
    <property type="match status" value="2"/>
</dbReference>
<dbReference type="SUPFAM" id="SSF53800">
    <property type="entry name" value="Chelatase"/>
    <property type="match status" value="2"/>
</dbReference>
<dbReference type="InterPro" id="IPR019772">
    <property type="entry name" value="Ferrochelatase_AS"/>
</dbReference>
<dbReference type="EMBL" id="CP092869">
    <property type="protein sequence ID" value="UYV70399.1"/>
    <property type="molecule type" value="Genomic_DNA"/>
</dbReference>
<evidence type="ECO:0000256" key="1">
    <source>
        <dbReference type="ARBA" id="ARBA00004943"/>
    </source>
</evidence>
<feature type="non-terminal residue" evidence="9">
    <location>
        <position position="1"/>
    </location>
</feature>
<dbReference type="Pfam" id="PF00762">
    <property type="entry name" value="Ferrochelatase"/>
    <property type="match status" value="2"/>
</dbReference>
<dbReference type="PANTHER" id="PTHR11108">
    <property type="entry name" value="FERROCHELATASE"/>
    <property type="match status" value="1"/>
</dbReference>
<evidence type="ECO:0000256" key="7">
    <source>
        <dbReference type="ARBA" id="ARBA00049915"/>
    </source>
</evidence>
<keyword evidence="4 8" id="KW-0350">Heme biosynthesis</keyword>
<comment type="pathway">
    <text evidence="1 8">Porphyrin-containing compound metabolism; protoheme biosynthesis; protoheme from protoporphyrin-IX: step 1/1.</text>
</comment>
<dbReference type="CDD" id="cd03411">
    <property type="entry name" value="Ferrochelatase_N"/>
    <property type="match status" value="2"/>
</dbReference>
<dbReference type="InterPro" id="IPR033644">
    <property type="entry name" value="Ferrochelatase_C"/>
</dbReference>
<dbReference type="PANTHER" id="PTHR11108:SF1">
    <property type="entry name" value="FERROCHELATASE, MITOCHONDRIAL"/>
    <property type="match status" value="1"/>
</dbReference>
<sequence length="649" mass="73442">MGGPSTLKEVENFLCRLFTDKDIMSLPSQNLLGPLIAKRRTPKIAEKYAEIGGGSQIRKWTETQGKLLVEKLDQLSPATAPHKYYVGFRYAPPLTEDALEEISKDNPERIVAFSQYAQYSCSTTGSSLNHLAKLLKNSSIDNSKWSIIDRWATHPGLASVFANLIKEELQHFPESVRDKVVILFSAHSLPMKVVTVGDPYPAEVAATVHNVMDQLEYSHPYRLVWQSKVGPLAWLPPATDESMRGLVRQGRRNMIMVPITFVNEHIETLHEMDIEYGQDLAKEIGVEQFRRVKAPNDHPLFIQTLADVVKKHLDSKLPYLPQLTMRCPGCCKESYKDIMSLPSQNLLGPLIAKRRTPKIAEKYAEIGGGSPIRKWTETQGKLLVEKLDQLSPATAPHKYYLGFRYAPPLIEDALEEISKDNPERIIAFSQYPQYSCSTTGSSLNHLAKLLKNSSIDNSKWSIIDRWATHPGLASVFANLIKEELQHFPESVRDKVVILFSAHSLPMKVVTVGDPYPAEVAATVHNVMDQLEYSHPYRLVWQSKVGRLAWLPPRTDESMRGLVRQGRRNMIMVPITFVNEHIETLHEMDIEYGQDLAKEIGVEQFRRVKAPNDHPLFIQTLADVVKKHLDSKLPYLPQLTMRCPGCCKES</sequence>
<dbReference type="EC" id="4.98.1.1" evidence="8"/>
<keyword evidence="3 8" id="KW-0408">Iron</keyword>
<dbReference type="InterPro" id="IPR033659">
    <property type="entry name" value="Ferrochelatase_N"/>
</dbReference>
<keyword evidence="5 8" id="KW-0456">Lyase</keyword>
<reference evidence="9 10" key="1">
    <citation type="submission" date="2022-01" db="EMBL/GenBank/DDBJ databases">
        <title>A chromosomal length assembly of Cordylochernes scorpioides.</title>
        <authorList>
            <person name="Zeh D."/>
            <person name="Zeh J."/>
        </authorList>
    </citation>
    <scope>NUCLEOTIDE SEQUENCE [LARGE SCALE GENOMIC DNA]</scope>
    <source>
        <strain evidence="9">IN4F17</strain>
        <tissue evidence="9">Whole Body</tissue>
    </source>
</reference>
<evidence type="ECO:0000313" key="10">
    <source>
        <dbReference type="Proteomes" id="UP001235939"/>
    </source>
</evidence>
<proteinExistence type="inferred from homology"/>
<dbReference type="Gene3D" id="3.40.50.1400">
    <property type="match status" value="4"/>
</dbReference>
<dbReference type="NCBIfam" id="TIGR00109">
    <property type="entry name" value="hemH"/>
    <property type="match status" value="2"/>
</dbReference>
<comment type="catalytic activity">
    <reaction evidence="7">
        <text>heme b + 2 H(+) = protoporphyrin IX + Fe(2+)</text>
        <dbReference type="Rhea" id="RHEA:22584"/>
        <dbReference type="ChEBI" id="CHEBI:15378"/>
        <dbReference type="ChEBI" id="CHEBI:29033"/>
        <dbReference type="ChEBI" id="CHEBI:57306"/>
        <dbReference type="ChEBI" id="CHEBI:60344"/>
        <dbReference type="EC" id="4.98.1.1"/>
    </reaction>
    <physiologicalReaction direction="right-to-left" evidence="7">
        <dbReference type="Rhea" id="RHEA:22586"/>
    </physiologicalReaction>
</comment>
<dbReference type="HAMAP" id="MF_00323">
    <property type="entry name" value="Ferrochelatase"/>
    <property type="match status" value="1"/>
</dbReference>
<keyword evidence="6 8" id="KW-0627">Porphyrin biosynthesis</keyword>
<evidence type="ECO:0000256" key="3">
    <source>
        <dbReference type="ARBA" id="ARBA00023004"/>
    </source>
</evidence>
<keyword evidence="10" id="KW-1185">Reference proteome</keyword>
<evidence type="ECO:0000256" key="8">
    <source>
        <dbReference type="RuleBase" id="RU000607"/>
    </source>
</evidence>
<keyword evidence="8" id="KW-0999">Mitochondrion inner membrane</keyword>
<organism evidence="9 10">
    <name type="scientific">Cordylochernes scorpioides</name>
    <dbReference type="NCBI Taxonomy" id="51811"/>
    <lineage>
        <taxon>Eukaryota</taxon>
        <taxon>Metazoa</taxon>
        <taxon>Ecdysozoa</taxon>
        <taxon>Arthropoda</taxon>
        <taxon>Chelicerata</taxon>
        <taxon>Arachnida</taxon>
        <taxon>Pseudoscorpiones</taxon>
        <taxon>Cheliferoidea</taxon>
        <taxon>Chernetidae</taxon>
        <taxon>Cordylochernes</taxon>
    </lineage>
</organism>
<dbReference type="Proteomes" id="UP001235939">
    <property type="component" value="Chromosome 07"/>
</dbReference>
<evidence type="ECO:0000256" key="5">
    <source>
        <dbReference type="ARBA" id="ARBA00023239"/>
    </source>
</evidence>